<feature type="domain" description="GH16" evidence="2">
    <location>
        <begin position="39"/>
        <end position="271"/>
    </location>
</feature>
<evidence type="ECO:0000259" key="2">
    <source>
        <dbReference type="PROSITE" id="PS51762"/>
    </source>
</evidence>
<dbReference type="PANTHER" id="PTHR10963:SF55">
    <property type="entry name" value="GLYCOSIDE HYDROLASE FAMILY 16 PROTEIN"/>
    <property type="match status" value="1"/>
</dbReference>
<dbReference type="GO" id="GO:0005975">
    <property type="term" value="P:carbohydrate metabolic process"/>
    <property type="evidence" value="ECO:0007669"/>
    <property type="project" value="InterPro"/>
</dbReference>
<keyword evidence="3" id="KW-0326">Glycosidase</keyword>
<evidence type="ECO:0000256" key="1">
    <source>
        <dbReference type="ARBA" id="ARBA00006865"/>
    </source>
</evidence>
<dbReference type="SUPFAM" id="SSF49899">
    <property type="entry name" value="Concanavalin A-like lectins/glucanases"/>
    <property type="match status" value="1"/>
</dbReference>
<dbReference type="EMBL" id="CXWC01000010">
    <property type="protein sequence ID" value="CTQ70412.1"/>
    <property type="molecule type" value="Genomic_DNA"/>
</dbReference>
<sequence length="271" mass="30638">MSSILPPYETLSRRRFLKAAAGGASTLAALAVPGHVAAFSGGDLPTPLQQASGDWKLTFEDDFNDPVRFHAMWELLKRGGHKHLTMRYPRNVVVEDGELDLNLGHQNDPKRPFTGGYIRSRSFRQTYGYFECEMRIANEAGVNNAFWMVSDRSLQGDTQFELDVAEVKYPNIVQVSARRWKPEKIVLAATYRSNMRLDETFHRYAMLWNENEFRFYVDDLEVFDVENSFAHTPAMLLFSNAVAPFAGKNDGDVAGAATTVRNVRVFQDLSA</sequence>
<dbReference type="STRING" id="311410.LA5095_01259"/>
<name>A0A0M7A7I0_9HYPH</name>
<dbReference type="PANTHER" id="PTHR10963">
    <property type="entry name" value="GLYCOSYL HYDROLASE-RELATED"/>
    <property type="match status" value="1"/>
</dbReference>
<dbReference type="Pfam" id="PF00722">
    <property type="entry name" value="Glyco_hydro_16"/>
    <property type="match status" value="1"/>
</dbReference>
<protein>
    <submittedName>
        <fullName evidence="3">Endo-1,3-1,4-beta-glycanase ExsH</fullName>
        <ecNumber evidence="3">3.2.1.-</ecNumber>
    </submittedName>
</protein>
<dbReference type="InterPro" id="IPR013320">
    <property type="entry name" value="ConA-like_dom_sf"/>
</dbReference>
<dbReference type="OrthoDB" id="9809583at2"/>
<dbReference type="InterPro" id="IPR000757">
    <property type="entry name" value="Beta-glucanase-like"/>
</dbReference>
<organism evidence="3 4">
    <name type="scientific">Roseibium album</name>
    <dbReference type="NCBI Taxonomy" id="311410"/>
    <lineage>
        <taxon>Bacteria</taxon>
        <taxon>Pseudomonadati</taxon>
        <taxon>Pseudomonadota</taxon>
        <taxon>Alphaproteobacteria</taxon>
        <taxon>Hyphomicrobiales</taxon>
        <taxon>Stappiaceae</taxon>
        <taxon>Roseibium</taxon>
    </lineage>
</organism>
<keyword evidence="3" id="KW-0378">Hydrolase</keyword>
<dbReference type="GO" id="GO:0004553">
    <property type="term" value="F:hydrolase activity, hydrolyzing O-glycosyl compounds"/>
    <property type="evidence" value="ECO:0007669"/>
    <property type="project" value="InterPro"/>
</dbReference>
<dbReference type="Proteomes" id="UP000049983">
    <property type="component" value="Unassembled WGS sequence"/>
</dbReference>
<dbReference type="AlphaFoldDB" id="A0A0M7A7I0"/>
<dbReference type="CDD" id="cd00413">
    <property type="entry name" value="Glyco_hydrolase_16"/>
    <property type="match status" value="1"/>
</dbReference>
<dbReference type="InterPro" id="IPR006311">
    <property type="entry name" value="TAT_signal"/>
</dbReference>
<dbReference type="Gene3D" id="2.60.120.200">
    <property type="match status" value="1"/>
</dbReference>
<comment type="similarity">
    <text evidence="1">Belongs to the glycosyl hydrolase 16 family.</text>
</comment>
<dbReference type="PROSITE" id="PS51762">
    <property type="entry name" value="GH16_2"/>
    <property type="match status" value="1"/>
</dbReference>
<proteinExistence type="inferred from homology"/>
<dbReference type="GeneID" id="97669892"/>
<keyword evidence="4" id="KW-1185">Reference proteome</keyword>
<dbReference type="EC" id="3.2.1.-" evidence="3"/>
<dbReference type="InterPro" id="IPR050546">
    <property type="entry name" value="Glycosyl_Hydrlase_16"/>
</dbReference>
<reference evidence="4" key="1">
    <citation type="submission" date="2015-07" db="EMBL/GenBank/DDBJ databases">
        <authorList>
            <person name="Rodrigo-Torres Lidia"/>
            <person name="Arahal R.David."/>
        </authorList>
    </citation>
    <scope>NUCLEOTIDE SEQUENCE [LARGE SCALE GENOMIC DNA]</scope>
    <source>
        <strain evidence="4">CECT 5096</strain>
    </source>
</reference>
<evidence type="ECO:0000313" key="3">
    <source>
        <dbReference type="EMBL" id="CTQ70412.1"/>
    </source>
</evidence>
<accession>A0A0M7A7I0</accession>
<dbReference type="PROSITE" id="PS51318">
    <property type="entry name" value="TAT"/>
    <property type="match status" value="1"/>
</dbReference>
<gene>
    <name evidence="3" type="primary">exsH</name>
    <name evidence="3" type="ORF">LA5096_02514</name>
</gene>
<dbReference type="RefSeq" id="WP_055113136.1">
    <property type="nucleotide sequence ID" value="NZ_CXWA01000001.1"/>
</dbReference>
<evidence type="ECO:0000313" key="4">
    <source>
        <dbReference type="Proteomes" id="UP000049983"/>
    </source>
</evidence>